<evidence type="ECO:0000313" key="8">
    <source>
        <dbReference type="Proteomes" id="UP001156664"/>
    </source>
</evidence>
<evidence type="ECO:0000256" key="3">
    <source>
        <dbReference type="ARBA" id="ARBA00022989"/>
    </source>
</evidence>
<feature type="domain" description="TMEM205-like" evidence="6">
    <location>
        <begin position="20"/>
        <end position="112"/>
    </location>
</feature>
<dbReference type="RefSeq" id="WP_284282294.1">
    <property type="nucleotide sequence ID" value="NZ_BSOJ01000032.1"/>
</dbReference>
<feature type="transmembrane region" description="Helical" evidence="5">
    <location>
        <begin position="20"/>
        <end position="44"/>
    </location>
</feature>
<name>A0ABQ5YVJ6_9BURK</name>
<dbReference type="EMBL" id="BSOJ01000032">
    <property type="protein sequence ID" value="GLR27486.1"/>
    <property type="molecule type" value="Genomic_DNA"/>
</dbReference>
<keyword evidence="4 5" id="KW-0472">Membrane</keyword>
<reference evidence="8" key="1">
    <citation type="journal article" date="2019" name="Int. J. Syst. Evol. Microbiol.">
        <title>The Global Catalogue of Microorganisms (GCM) 10K type strain sequencing project: providing services to taxonomists for standard genome sequencing and annotation.</title>
        <authorList>
            <consortium name="The Broad Institute Genomics Platform"/>
            <consortium name="The Broad Institute Genome Sequencing Center for Infectious Disease"/>
            <person name="Wu L."/>
            <person name="Ma J."/>
        </authorList>
    </citation>
    <scope>NUCLEOTIDE SEQUENCE [LARGE SCALE GENOMIC DNA]</scope>
    <source>
        <strain evidence="8">NBRC 105857</strain>
    </source>
</reference>
<keyword evidence="3 5" id="KW-1133">Transmembrane helix</keyword>
<evidence type="ECO:0000256" key="1">
    <source>
        <dbReference type="ARBA" id="ARBA00004370"/>
    </source>
</evidence>
<evidence type="ECO:0000259" key="6">
    <source>
        <dbReference type="Pfam" id="PF13664"/>
    </source>
</evidence>
<evidence type="ECO:0000256" key="4">
    <source>
        <dbReference type="ARBA" id="ARBA00023136"/>
    </source>
</evidence>
<comment type="subcellular location">
    <subcellularLocation>
        <location evidence="1">Membrane</location>
    </subcellularLocation>
</comment>
<accession>A0ABQ5YVJ6</accession>
<dbReference type="Pfam" id="PF13664">
    <property type="entry name" value="DUF4149"/>
    <property type="match status" value="1"/>
</dbReference>
<evidence type="ECO:0000313" key="7">
    <source>
        <dbReference type="EMBL" id="GLR27486.1"/>
    </source>
</evidence>
<keyword evidence="8" id="KW-1185">Reference proteome</keyword>
<proteinExistence type="predicted"/>
<feature type="transmembrane region" description="Helical" evidence="5">
    <location>
        <begin position="56"/>
        <end position="78"/>
    </location>
</feature>
<evidence type="ECO:0000256" key="2">
    <source>
        <dbReference type="ARBA" id="ARBA00022692"/>
    </source>
</evidence>
<keyword evidence="2 5" id="KW-0812">Transmembrane</keyword>
<sequence length="142" mass="14933">MKAVVTIIAVRGIMTTLALLLVALLFGGSVLYSFGFAAALFSTLPADQAGSTLRRVFPHFYLFVIVTAALGAALLWVANPVSAMLLATIAVSTVPARQVLMPAINAATDAGNKSRFKKLHGLSVLVTLVHIALAAWVLARFV</sequence>
<comment type="caution">
    <text evidence="7">The sequence shown here is derived from an EMBL/GenBank/DDBJ whole genome shotgun (WGS) entry which is preliminary data.</text>
</comment>
<dbReference type="InterPro" id="IPR025423">
    <property type="entry name" value="TMEM205-like"/>
</dbReference>
<feature type="transmembrane region" description="Helical" evidence="5">
    <location>
        <begin position="119"/>
        <end position="139"/>
    </location>
</feature>
<organism evidence="7 8">
    <name type="scientific">Limnobacter litoralis</name>
    <dbReference type="NCBI Taxonomy" id="481366"/>
    <lineage>
        <taxon>Bacteria</taxon>
        <taxon>Pseudomonadati</taxon>
        <taxon>Pseudomonadota</taxon>
        <taxon>Betaproteobacteria</taxon>
        <taxon>Burkholderiales</taxon>
        <taxon>Burkholderiaceae</taxon>
        <taxon>Limnobacter</taxon>
    </lineage>
</organism>
<gene>
    <name evidence="7" type="ORF">GCM10007875_25770</name>
</gene>
<dbReference type="Proteomes" id="UP001156664">
    <property type="component" value="Unassembled WGS sequence"/>
</dbReference>
<evidence type="ECO:0000256" key="5">
    <source>
        <dbReference type="SAM" id="Phobius"/>
    </source>
</evidence>
<protein>
    <recommendedName>
        <fullName evidence="6">TMEM205-like domain-containing protein</fullName>
    </recommendedName>
</protein>